<gene>
    <name evidence="1" type="ORF">R3P95_16200</name>
</gene>
<name>A0ABU4B0S0_9NOCA</name>
<reference evidence="1 2" key="1">
    <citation type="submission" date="2023-10" db="EMBL/GenBank/DDBJ databases">
        <title>Development of a sustainable strategy for remediation of hydrocarbon-contaminated territories based on the waste exchange concept.</title>
        <authorList>
            <person name="Krivoruchko A."/>
        </authorList>
    </citation>
    <scope>NUCLEOTIDE SEQUENCE [LARGE SCALE GENOMIC DNA]</scope>
    <source>
        <strain evidence="1 2">IEGM 1322</strain>
    </source>
</reference>
<dbReference type="Proteomes" id="UP001185899">
    <property type="component" value="Unassembled WGS sequence"/>
</dbReference>
<evidence type="ECO:0000313" key="2">
    <source>
        <dbReference type="Proteomes" id="UP001185899"/>
    </source>
</evidence>
<comment type="caution">
    <text evidence="1">The sequence shown here is derived from an EMBL/GenBank/DDBJ whole genome shotgun (WGS) entry which is preliminary data.</text>
</comment>
<accession>A0ABU4B0S0</accession>
<dbReference type="Gene3D" id="2.50.20.10">
    <property type="entry name" value="Lipoprotein localisation LolA/LolB/LppX"/>
    <property type="match status" value="1"/>
</dbReference>
<proteinExistence type="predicted"/>
<dbReference type="RefSeq" id="WP_317548841.1">
    <property type="nucleotide sequence ID" value="NZ_JAWLKE010000006.1"/>
</dbReference>
<organism evidence="1 2">
    <name type="scientific">Rhodococcus cercidiphylli</name>
    <dbReference type="NCBI Taxonomy" id="489916"/>
    <lineage>
        <taxon>Bacteria</taxon>
        <taxon>Bacillati</taxon>
        <taxon>Actinomycetota</taxon>
        <taxon>Actinomycetes</taxon>
        <taxon>Mycobacteriales</taxon>
        <taxon>Nocardiaceae</taxon>
        <taxon>Rhodococcus</taxon>
    </lineage>
</organism>
<dbReference type="EMBL" id="JAWLKE010000006">
    <property type="protein sequence ID" value="MDV6232095.1"/>
    <property type="molecule type" value="Genomic_DNA"/>
</dbReference>
<protein>
    <submittedName>
        <fullName evidence="1">Uncharacterized protein</fullName>
    </submittedName>
</protein>
<sequence length="336" mass="37684">MTAWIEVLTAMTSESNIPLRGTIEEVHEAGSPESFRHGFAYSGTPPVLIAPEDSCRVWRSGRKTRLERIDGSPIFISDGTRAWDFTGPADRPRVGPLGRVIYLGPSQFLLQQRSTAEWAGNEFAQPTGPVETVEFAGRKCWTVRLAPPEGKPYPLRIWVDVESGFILGDRIDEVGIGSQFVELAVGEPIDEALFVWDGPAYTTEEYHQLLEDESRASRREHVQWFTDQVTSTPLTVRAPLDFTPEDVRIAGDGGFDTGSRRTFLGRRPRSDEGWAPKWRVTHYVWSTQDWDWAAGASDTELDDAAIFELQESLHPGDPVDRGRRVAVRRDSLRGTD</sequence>
<keyword evidence="2" id="KW-1185">Reference proteome</keyword>
<evidence type="ECO:0000313" key="1">
    <source>
        <dbReference type="EMBL" id="MDV6232095.1"/>
    </source>
</evidence>